<evidence type="ECO:0000256" key="5">
    <source>
        <dbReference type="PROSITE-ProRule" id="PRU01240"/>
    </source>
</evidence>
<dbReference type="SUPFAM" id="SSF52743">
    <property type="entry name" value="Subtilisin-like"/>
    <property type="match status" value="1"/>
</dbReference>
<feature type="active site" description="Charge relay system" evidence="5">
    <location>
        <position position="204"/>
    </location>
</feature>
<feature type="active site" description="Charge relay system" evidence="5">
    <location>
        <position position="172"/>
    </location>
</feature>
<feature type="active site" description="Charge relay system" evidence="5">
    <location>
        <position position="356"/>
    </location>
</feature>
<evidence type="ECO:0000256" key="4">
    <source>
        <dbReference type="ARBA" id="ARBA00022825"/>
    </source>
</evidence>
<evidence type="ECO:0000313" key="7">
    <source>
        <dbReference type="EMBL" id="EXA29448.1"/>
    </source>
</evidence>
<dbReference type="PROSITE" id="PS51892">
    <property type="entry name" value="SUBTILASE"/>
    <property type="match status" value="1"/>
</dbReference>
<dbReference type="PRINTS" id="PR00723">
    <property type="entry name" value="SUBTILISIN"/>
</dbReference>
<keyword evidence="4 5" id="KW-0720">Serine protease</keyword>
<dbReference type="GO" id="GO:0006508">
    <property type="term" value="P:proteolysis"/>
    <property type="evidence" value="ECO:0007669"/>
    <property type="project" value="UniProtKB-KW"/>
</dbReference>
<name>W9N9L8_FUSOX</name>
<accession>W9N9L8</accession>
<dbReference type="InterPro" id="IPR050131">
    <property type="entry name" value="Peptidase_S8_subtilisin-like"/>
</dbReference>
<protein>
    <recommendedName>
        <fullName evidence="6">Peptidase S8/S53 domain-containing protein</fullName>
    </recommendedName>
</protein>
<keyword evidence="2 5" id="KW-0645">Protease</keyword>
<keyword evidence="3 5" id="KW-0378">Hydrolase</keyword>
<dbReference type="HOGENOM" id="CLU_050075_2_0_1"/>
<dbReference type="AlphaFoldDB" id="W9N9L8"/>
<sequence>MADRIRVSADLRREFHVVSRNGAPASVRFMIVSQNANTRSKREYRAIVSQDVNAGSICFDCMDCYNMILERAVLLTNETVKAKASEIARRGLVNSLHDIEIWVSDYDENGKSVISQTNWEKLNRRGTNLSNEGGTGNERTARDWQDEVDKLIKVMKGNKKDPYERVKIAIIDSGLNDRVKRRYMAQNEVVYKDFTNEIHNNSWHGTCCAGIVCDIYEESRLFIARVFEKDHANDEEGPVRMAQAIEWAIKTPNSVDIISISAGFRNYSKELDDAVTKAKAAGVLVIAAASNWQNTGTVAFPARHNLSTMCIYSTNTGNQSSTFNPEPRSDTPNFALLGEGFQHPDQTRNERMSGTSMATAVAAGLAARIMDFSRQKDNKSYIYRSQDVGKLPGMLSIFSYISKPAGSLRYVAPLDLLPLGYVSNKERGRQRVREILTLAMERAN</sequence>
<dbReference type="GO" id="GO:0004252">
    <property type="term" value="F:serine-type endopeptidase activity"/>
    <property type="evidence" value="ECO:0007669"/>
    <property type="project" value="UniProtKB-UniRule"/>
</dbReference>
<dbReference type="Gene3D" id="3.40.50.200">
    <property type="entry name" value="Peptidase S8/S53 domain"/>
    <property type="match status" value="1"/>
</dbReference>
<dbReference type="OrthoDB" id="3565018at2759"/>
<evidence type="ECO:0000256" key="1">
    <source>
        <dbReference type="ARBA" id="ARBA00011073"/>
    </source>
</evidence>
<feature type="domain" description="Peptidase S8/S53" evidence="6">
    <location>
        <begin position="166"/>
        <end position="371"/>
    </location>
</feature>
<dbReference type="InterPro" id="IPR015500">
    <property type="entry name" value="Peptidase_S8_subtilisin-rel"/>
</dbReference>
<organism evidence="7">
    <name type="scientific">Fusarium oxysporum f. sp. pisi HDV247</name>
    <dbReference type="NCBI Taxonomy" id="1080344"/>
    <lineage>
        <taxon>Eukaryota</taxon>
        <taxon>Fungi</taxon>
        <taxon>Dikarya</taxon>
        <taxon>Ascomycota</taxon>
        <taxon>Pezizomycotina</taxon>
        <taxon>Sordariomycetes</taxon>
        <taxon>Hypocreomycetidae</taxon>
        <taxon>Hypocreales</taxon>
        <taxon>Nectriaceae</taxon>
        <taxon>Fusarium</taxon>
        <taxon>Fusarium oxysporum species complex</taxon>
    </lineage>
</organism>
<evidence type="ECO:0000256" key="2">
    <source>
        <dbReference type="ARBA" id="ARBA00022670"/>
    </source>
</evidence>
<comment type="similarity">
    <text evidence="1 5">Belongs to the peptidase S8 family.</text>
</comment>
<evidence type="ECO:0000256" key="3">
    <source>
        <dbReference type="ARBA" id="ARBA00022801"/>
    </source>
</evidence>
<dbReference type="PANTHER" id="PTHR43806">
    <property type="entry name" value="PEPTIDASE S8"/>
    <property type="match status" value="1"/>
</dbReference>
<reference evidence="7" key="1">
    <citation type="submission" date="2011-10" db="EMBL/GenBank/DDBJ databases">
        <title>The Genome Sequence of Fusarium oxysporum HDV247.</title>
        <authorList>
            <consortium name="The Broad Institute Genome Sequencing Platform"/>
            <person name="Ma L.-J."/>
            <person name="Gale L.R."/>
            <person name="Schwartz D.C."/>
            <person name="Zhou S."/>
            <person name="Corby-Kistler H."/>
            <person name="Young S.K."/>
            <person name="Zeng Q."/>
            <person name="Gargeya S."/>
            <person name="Fitzgerald M."/>
            <person name="Haas B."/>
            <person name="Abouelleil A."/>
            <person name="Alvarado L."/>
            <person name="Arachchi H.M."/>
            <person name="Berlin A."/>
            <person name="Brown A."/>
            <person name="Chapman S.B."/>
            <person name="Chen Z."/>
            <person name="Dunbar C."/>
            <person name="Freedman E."/>
            <person name="Gearin G."/>
            <person name="Goldberg J."/>
            <person name="Griggs A."/>
            <person name="Gujja S."/>
            <person name="Heiman D."/>
            <person name="Howarth C."/>
            <person name="Larson L."/>
            <person name="Lui A."/>
            <person name="MacDonald P.J.P."/>
            <person name="Montmayeur A."/>
            <person name="Murphy C."/>
            <person name="Neiman D."/>
            <person name="Pearson M."/>
            <person name="Priest M."/>
            <person name="Roberts A."/>
            <person name="Saif S."/>
            <person name="Shea T."/>
            <person name="Shenoy N."/>
            <person name="Sisk P."/>
            <person name="Stolte C."/>
            <person name="Sykes S."/>
            <person name="Wortman J."/>
            <person name="Nusbaum C."/>
            <person name="Birren B."/>
        </authorList>
    </citation>
    <scope>NUCLEOTIDE SEQUENCE [LARGE SCALE GENOMIC DNA]</scope>
    <source>
        <strain evidence="7">HDV247</strain>
    </source>
</reference>
<dbReference type="EMBL" id="JH651112">
    <property type="protein sequence ID" value="EXA29448.1"/>
    <property type="molecule type" value="Genomic_DNA"/>
</dbReference>
<evidence type="ECO:0000259" key="6">
    <source>
        <dbReference type="Pfam" id="PF00082"/>
    </source>
</evidence>
<dbReference type="InterPro" id="IPR000209">
    <property type="entry name" value="Peptidase_S8/S53_dom"/>
</dbReference>
<reference evidence="7" key="2">
    <citation type="submission" date="2012-05" db="EMBL/GenBank/DDBJ databases">
        <title>Annotation of the Genome Sequence of Fusarium oxysporum HDV247.</title>
        <authorList>
            <consortium name="The Broad Institute Genomics Platform"/>
            <person name="Ma L.-J."/>
            <person name="Corby-Kistler H."/>
            <person name="Broz K."/>
            <person name="Gale L.R."/>
            <person name="Jonkers W."/>
            <person name="O'Donnell K."/>
            <person name="Ploetz R."/>
            <person name="Steinberg C."/>
            <person name="Schwartz D.C."/>
            <person name="VanEtten H."/>
            <person name="Zhou S."/>
            <person name="Young S.K."/>
            <person name="Zeng Q."/>
            <person name="Gargeya S."/>
            <person name="Fitzgerald M."/>
            <person name="Abouelleil A."/>
            <person name="Alvarado L."/>
            <person name="Chapman S.B."/>
            <person name="Gainer-Dewar J."/>
            <person name="Goldberg J."/>
            <person name="Griggs A."/>
            <person name="Gujja S."/>
            <person name="Hansen M."/>
            <person name="Howarth C."/>
            <person name="Imamovic A."/>
            <person name="Ireland A."/>
            <person name="Larimer J."/>
            <person name="McCowan C."/>
            <person name="Murphy C."/>
            <person name="Pearson M."/>
            <person name="Poon T.W."/>
            <person name="Priest M."/>
            <person name="Roberts A."/>
            <person name="Saif S."/>
            <person name="Shea T."/>
            <person name="Sykes S."/>
            <person name="Wortman J."/>
            <person name="Nusbaum C."/>
            <person name="Birren B."/>
        </authorList>
    </citation>
    <scope>NUCLEOTIDE SEQUENCE</scope>
    <source>
        <strain evidence="7">HDV247</strain>
    </source>
</reference>
<dbReference type="PANTHER" id="PTHR43806:SF11">
    <property type="entry name" value="CEREVISIN-RELATED"/>
    <property type="match status" value="1"/>
</dbReference>
<proteinExistence type="inferred from homology"/>
<dbReference type="Proteomes" id="UP000030751">
    <property type="component" value="Unassembled WGS sequence"/>
</dbReference>
<gene>
    <name evidence="7" type="ORF">FOVG_19068</name>
</gene>
<dbReference type="Pfam" id="PF00082">
    <property type="entry name" value="Peptidase_S8"/>
    <property type="match status" value="1"/>
</dbReference>
<dbReference type="InterPro" id="IPR036852">
    <property type="entry name" value="Peptidase_S8/S53_dom_sf"/>
</dbReference>